<protein>
    <submittedName>
        <fullName evidence="1">Uncharacterized protein</fullName>
    </submittedName>
</protein>
<comment type="caution">
    <text evidence="1">The sequence shown here is derived from an EMBL/GenBank/DDBJ whole genome shotgun (WGS) entry which is preliminary data.</text>
</comment>
<dbReference type="RefSeq" id="WP_110255282.1">
    <property type="nucleotide sequence ID" value="NZ_QJKB01000003.1"/>
</dbReference>
<accession>A0A318J5F4</accession>
<evidence type="ECO:0000313" key="1">
    <source>
        <dbReference type="EMBL" id="PXX44022.1"/>
    </source>
</evidence>
<sequence>MNKSSLLVIIGTLKKLDDIRNEMEFNFGGQDRPRLATLLFDLAYEHFRAIVTLIDHGMPSSASALIRVIHETYLRGLWLVYCASDNQIEAFLNDKFDLKMREMVDEIEKIEEFSVGVFSDIHKKHWAMMNSYTHSGMFQISRRLTDIDIGPNFSDEEIKDALEYSLMIAKLSIYESTKLAKDIARLERISQFIVNHEE</sequence>
<organism evidence="1 2">
    <name type="scientific">Undibacterium pigrum</name>
    <dbReference type="NCBI Taxonomy" id="401470"/>
    <lineage>
        <taxon>Bacteria</taxon>
        <taxon>Pseudomonadati</taxon>
        <taxon>Pseudomonadota</taxon>
        <taxon>Betaproteobacteria</taxon>
        <taxon>Burkholderiales</taxon>
        <taxon>Oxalobacteraceae</taxon>
        <taxon>Undibacterium</taxon>
    </lineage>
</organism>
<dbReference type="Proteomes" id="UP000247792">
    <property type="component" value="Unassembled WGS sequence"/>
</dbReference>
<reference evidence="1 2" key="1">
    <citation type="submission" date="2018-05" db="EMBL/GenBank/DDBJ databases">
        <title>Genomic Encyclopedia of Type Strains, Phase IV (KMG-IV): sequencing the most valuable type-strain genomes for metagenomic binning, comparative biology and taxonomic classification.</title>
        <authorList>
            <person name="Goeker M."/>
        </authorList>
    </citation>
    <scope>NUCLEOTIDE SEQUENCE [LARGE SCALE GENOMIC DNA]</scope>
    <source>
        <strain evidence="1 2">DSM 19792</strain>
    </source>
</reference>
<dbReference type="OrthoDB" id="8722161at2"/>
<evidence type="ECO:0000313" key="2">
    <source>
        <dbReference type="Proteomes" id="UP000247792"/>
    </source>
</evidence>
<proteinExistence type="predicted"/>
<name>A0A318J5F4_9BURK</name>
<gene>
    <name evidence="1" type="ORF">DFR42_103291</name>
</gene>
<keyword evidence="2" id="KW-1185">Reference proteome</keyword>
<dbReference type="AlphaFoldDB" id="A0A318J5F4"/>
<dbReference type="EMBL" id="QJKB01000003">
    <property type="protein sequence ID" value="PXX44022.1"/>
    <property type="molecule type" value="Genomic_DNA"/>
</dbReference>
<dbReference type="InterPro" id="IPR054257">
    <property type="entry name" value="DUF6988"/>
</dbReference>
<dbReference type="Pfam" id="PF22491">
    <property type="entry name" value="DUF6988"/>
    <property type="match status" value="1"/>
</dbReference>